<keyword evidence="3" id="KW-1185">Reference proteome</keyword>
<evidence type="ECO:0000259" key="1">
    <source>
        <dbReference type="Pfam" id="PF18138"/>
    </source>
</evidence>
<comment type="caution">
    <text evidence="2">The sequence shown here is derived from an EMBL/GenBank/DDBJ whole genome shotgun (WGS) entry which is preliminary data.</text>
</comment>
<reference evidence="2 3" key="1">
    <citation type="submission" date="2020-02" db="EMBL/GenBank/DDBJ databases">
        <title>Acidophilic actinobacteria isolated from forest soil.</title>
        <authorList>
            <person name="Golinska P."/>
        </authorList>
    </citation>
    <scope>NUCLEOTIDE SEQUENCE [LARGE SCALE GENOMIC DNA]</scope>
    <source>
        <strain evidence="2 3">NL8</strain>
    </source>
</reference>
<protein>
    <recommendedName>
        <fullName evidence="1">Bacterial HORMA domain-containing protein</fullName>
    </recommendedName>
</protein>
<accession>A0ABS5KSM1</accession>
<dbReference type="Proteomes" id="UP000730482">
    <property type="component" value="Unassembled WGS sequence"/>
</dbReference>
<evidence type="ECO:0000313" key="2">
    <source>
        <dbReference type="EMBL" id="MBS2549014.1"/>
    </source>
</evidence>
<proteinExistence type="predicted"/>
<sequence length="167" mass="18499">MTTSYTYADTFTRAHARRLAGRVATDLHQSRMFYGQPGAAQVEDFLTELEELLTGGYVEKYQFGFEKDNRVLWALRYTVGPDGSLTGNAGGLTRGVDIAGGQWFNSLTPSGTWWRLSAGAREAVRSRIPVVRTTGKPPSDSHGYWDTDRTYANGGVGLQRSTFRSYS</sequence>
<organism evidence="2 3">
    <name type="scientific">Catenulispora pinistramenti</name>
    <dbReference type="NCBI Taxonomy" id="2705254"/>
    <lineage>
        <taxon>Bacteria</taxon>
        <taxon>Bacillati</taxon>
        <taxon>Actinomycetota</taxon>
        <taxon>Actinomycetes</taxon>
        <taxon>Catenulisporales</taxon>
        <taxon>Catenulisporaceae</taxon>
        <taxon>Catenulispora</taxon>
    </lineage>
</organism>
<dbReference type="InterPro" id="IPR041162">
    <property type="entry name" value="Bact_HORMA_1"/>
</dbReference>
<name>A0ABS5KSM1_9ACTN</name>
<gene>
    <name evidence="2" type="ORF">KGQ19_19290</name>
</gene>
<dbReference type="Pfam" id="PF18138">
    <property type="entry name" value="bacHORMA_1"/>
    <property type="match status" value="1"/>
</dbReference>
<evidence type="ECO:0000313" key="3">
    <source>
        <dbReference type="Proteomes" id="UP000730482"/>
    </source>
</evidence>
<feature type="domain" description="Bacterial HORMA" evidence="1">
    <location>
        <begin position="1"/>
        <end position="164"/>
    </location>
</feature>
<dbReference type="EMBL" id="JAAFYZ010000061">
    <property type="protein sequence ID" value="MBS2549014.1"/>
    <property type="molecule type" value="Genomic_DNA"/>
</dbReference>
<dbReference type="RefSeq" id="WP_212010590.1">
    <property type="nucleotide sequence ID" value="NZ_JAAFYZ010000061.1"/>
</dbReference>